<proteinExistence type="predicted"/>
<name>A0A6C0CH44_9ZZZZ</name>
<protein>
    <submittedName>
        <fullName evidence="1">Uncharacterized protein</fullName>
    </submittedName>
</protein>
<evidence type="ECO:0000313" key="1">
    <source>
        <dbReference type="EMBL" id="QHT03613.1"/>
    </source>
</evidence>
<dbReference type="AlphaFoldDB" id="A0A6C0CH44"/>
<dbReference type="EMBL" id="MN739414">
    <property type="protein sequence ID" value="QHT03613.1"/>
    <property type="molecule type" value="Genomic_DNA"/>
</dbReference>
<organism evidence="1">
    <name type="scientific">viral metagenome</name>
    <dbReference type="NCBI Taxonomy" id="1070528"/>
    <lineage>
        <taxon>unclassified sequences</taxon>
        <taxon>metagenomes</taxon>
        <taxon>organismal metagenomes</taxon>
    </lineage>
</organism>
<sequence>MSKLAIFTASTDALSARMVVEKICLDNDVPVDLSSAGGFGSQAGKLAELLGVEVWIALKMIWEANPWPNDDLFKERTIISPPGQSLRKSGDETTLPFDEDQIQSYLRFRRACLTMISIFDMVPERLLQTKPQPSDHVVQEFIQHALSQSVEHGSCRLLDNGSIVHSSGTGPVLKSPLLLRPLMKLLQGGILLPNLATAVLLRNRIKEIMIEAAERDNRRRIGVKK</sequence>
<accession>A0A6C0CH44</accession>
<reference evidence="1" key="1">
    <citation type="journal article" date="2020" name="Nature">
        <title>Giant virus diversity and host interactions through global metagenomics.</title>
        <authorList>
            <person name="Schulz F."/>
            <person name="Roux S."/>
            <person name="Paez-Espino D."/>
            <person name="Jungbluth S."/>
            <person name="Walsh D.A."/>
            <person name="Denef V.J."/>
            <person name="McMahon K.D."/>
            <person name="Konstantinidis K.T."/>
            <person name="Eloe-Fadrosh E.A."/>
            <person name="Kyrpides N.C."/>
            <person name="Woyke T."/>
        </authorList>
    </citation>
    <scope>NUCLEOTIDE SEQUENCE</scope>
    <source>
        <strain evidence="1">GVMAG-M-3300021079-18</strain>
    </source>
</reference>